<dbReference type="EMBL" id="CAUYUJ010019571">
    <property type="protein sequence ID" value="CAK0892146.1"/>
    <property type="molecule type" value="Genomic_DNA"/>
</dbReference>
<keyword evidence="2" id="KW-0378">Hydrolase</keyword>
<dbReference type="SUPFAM" id="SSF53590">
    <property type="entry name" value="Nucleoside hydrolase"/>
    <property type="match status" value="1"/>
</dbReference>
<dbReference type="Proteomes" id="UP001189429">
    <property type="component" value="Unassembled WGS sequence"/>
</dbReference>
<evidence type="ECO:0000259" key="4">
    <source>
        <dbReference type="Pfam" id="PF01156"/>
    </source>
</evidence>
<reference evidence="5" key="1">
    <citation type="submission" date="2023-10" db="EMBL/GenBank/DDBJ databases">
        <authorList>
            <person name="Chen Y."/>
            <person name="Shah S."/>
            <person name="Dougan E. K."/>
            <person name="Thang M."/>
            <person name="Chan C."/>
        </authorList>
    </citation>
    <scope>NUCLEOTIDE SEQUENCE [LARGE SCALE GENOMIC DNA]</scope>
</reference>
<comment type="caution">
    <text evidence="5">The sequence shown here is derived from an EMBL/GenBank/DDBJ whole genome shotgun (WGS) entry which is preliminary data.</text>
</comment>
<evidence type="ECO:0000256" key="3">
    <source>
        <dbReference type="ARBA" id="ARBA00023295"/>
    </source>
</evidence>
<dbReference type="InterPro" id="IPR001910">
    <property type="entry name" value="Inosine/uridine_hydrolase_dom"/>
</dbReference>
<name>A0ABN9WYV6_9DINO</name>
<protein>
    <recommendedName>
        <fullName evidence="4">Inosine/uridine-preferring nucleoside hydrolase domain-containing protein</fullName>
    </recommendedName>
</protein>
<comment type="similarity">
    <text evidence="1">Belongs to the IUNH family.</text>
</comment>
<evidence type="ECO:0000256" key="1">
    <source>
        <dbReference type="ARBA" id="ARBA00009176"/>
    </source>
</evidence>
<dbReference type="PANTHER" id="PTHR12304">
    <property type="entry name" value="INOSINE-URIDINE PREFERRING NUCLEOSIDE HYDROLASE"/>
    <property type="match status" value="1"/>
</dbReference>
<feature type="domain" description="Inosine/uridine-preferring nucleoside hydrolase" evidence="4">
    <location>
        <begin position="1"/>
        <end position="150"/>
    </location>
</feature>
<gene>
    <name evidence="5" type="ORF">PCOR1329_LOCUS71880</name>
</gene>
<organism evidence="5 6">
    <name type="scientific">Prorocentrum cordatum</name>
    <dbReference type="NCBI Taxonomy" id="2364126"/>
    <lineage>
        <taxon>Eukaryota</taxon>
        <taxon>Sar</taxon>
        <taxon>Alveolata</taxon>
        <taxon>Dinophyceae</taxon>
        <taxon>Prorocentrales</taxon>
        <taxon>Prorocentraceae</taxon>
        <taxon>Prorocentrum</taxon>
    </lineage>
</organism>
<evidence type="ECO:0000313" key="6">
    <source>
        <dbReference type="Proteomes" id="UP001189429"/>
    </source>
</evidence>
<evidence type="ECO:0000313" key="5">
    <source>
        <dbReference type="EMBL" id="CAK0892146.1"/>
    </source>
</evidence>
<proteinExistence type="inferred from homology"/>
<dbReference type="InterPro" id="IPR023186">
    <property type="entry name" value="IUNH"/>
</dbReference>
<sequence length="181" mass="19403">MGGALGLKRGNRTPAAEANFAEDPKAAQTVLTAGIERVVLAGLDVTHQTDVHVLREACRSLGSPLAGFVWDVCEHYIRTYQDDFGESHGPAHDLVPVMYLLCPDLFASTRVRVDVETEGRLTSGMSIADWQGRCGLPANCEVLREVTKREAFAVAFAAAVHRLPLAAALDAGAPVAKRARP</sequence>
<accession>A0ABN9WYV6</accession>
<dbReference type="InterPro" id="IPR036452">
    <property type="entry name" value="Ribo_hydro-like"/>
</dbReference>
<keyword evidence="6" id="KW-1185">Reference proteome</keyword>
<dbReference type="PANTHER" id="PTHR12304:SF4">
    <property type="entry name" value="URIDINE NUCLEOSIDASE"/>
    <property type="match status" value="1"/>
</dbReference>
<dbReference type="Gene3D" id="3.90.245.10">
    <property type="entry name" value="Ribonucleoside hydrolase-like"/>
    <property type="match status" value="1"/>
</dbReference>
<dbReference type="Pfam" id="PF01156">
    <property type="entry name" value="IU_nuc_hydro"/>
    <property type="match status" value="1"/>
</dbReference>
<keyword evidence="3" id="KW-0326">Glycosidase</keyword>
<evidence type="ECO:0000256" key="2">
    <source>
        <dbReference type="ARBA" id="ARBA00022801"/>
    </source>
</evidence>